<dbReference type="PRINTS" id="PR01607">
    <property type="entry name" value="APYRASEFAMLY"/>
</dbReference>
<dbReference type="InterPro" id="IPR006179">
    <property type="entry name" value="5_nucleotidase/apyrase"/>
</dbReference>
<evidence type="ECO:0000313" key="4">
    <source>
        <dbReference type="Proteomes" id="UP000019249"/>
    </source>
</evidence>
<dbReference type="PANTHER" id="PTHR11575:SF23">
    <property type="entry name" value="5-NUCLEOTIDASE FAMILY PROTEIN"/>
    <property type="match status" value="1"/>
</dbReference>
<dbReference type="InterPro" id="IPR029052">
    <property type="entry name" value="Metallo-depent_PP-like"/>
</dbReference>
<gene>
    <name evidence="3" type="ORF">MFLO_06912</name>
</gene>
<comment type="caution">
    <text evidence="3">The sequence shown here is derived from an EMBL/GenBank/DDBJ whole genome shotgun (WGS) entry which is preliminary data.</text>
</comment>
<dbReference type="InterPro" id="IPR004843">
    <property type="entry name" value="Calcineurin-like_PHP"/>
</dbReference>
<accession>A0ABP3AYV1</accession>
<dbReference type="Proteomes" id="UP000019249">
    <property type="component" value="Unassembled WGS sequence"/>
</dbReference>
<keyword evidence="1" id="KW-0378">Hydrolase</keyword>
<evidence type="ECO:0000256" key="1">
    <source>
        <dbReference type="RuleBase" id="RU362119"/>
    </source>
</evidence>
<organism evidence="3 4">
    <name type="scientific">Listeria floridensis FSL S10-1187</name>
    <dbReference type="NCBI Taxonomy" id="1265817"/>
    <lineage>
        <taxon>Bacteria</taxon>
        <taxon>Bacillati</taxon>
        <taxon>Bacillota</taxon>
        <taxon>Bacilli</taxon>
        <taxon>Bacillales</taxon>
        <taxon>Listeriaceae</taxon>
        <taxon>Listeria</taxon>
    </lineage>
</organism>
<evidence type="ECO:0000313" key="3">
    <source>
        <dbReference type="EMBL" id="EUJ32432.1"/>
    </source>
</evidence>
<dbReference type="PANTHER" id="PTHR11575">
    <property type="entry name" value="5'-NUCLEOTIDASE-RELATED"/>
    <property type="match status" value="1"/>
</dbReference>
<dbReference type="CDD" id="cd00845">
    <property type="entry name" value="MPP_UshA_N_like"/>
    <property type="match status" value="1"/>
</dbReference>
<protein>
    <submittedName>
        <fullName evidence="3">Ser/Thr protein phosphatase</fullName>
    </submittedName>
</protein>
<proteinExistence type="inferred from homology"/>
<dbReference type="Pfam" id="PF00149">
    <property type="entry name" value="Metallophos"/>
    <property type="match status" value="1"/>
</dbReference>
<name>A0ABP3AYV1_9LIST</name>
<sequence>MKRLTIWHTNDVHSHLEHWPRISSFLKAEKRAAREKAENVLFFDIGDFLDRVHPFTEGTAGKANVELLNELPYDAVTFGNNEGTTLSHEQLNELYGAADFPVVCANFYADVERTKRAEWALPVVYKRVGDAKVAVLGATAAFSDYYESLGWGIEEPIKALRRELAKLDPDTDLVILLSHLGLPLDEEIAIQLPEIDVILGGHTHHLLEEGKKIGSTLLAACGRWGEYVGRVEIAWNDEGKFSSKSARVYKTDSLAAPADEAEQISAFFEKGKKELSNTIVTLPAKLSHNWFDDSAIADIMHEARWNGQMQTVS</sequence>
<comment type="similarity">
    <text evidence="1">Belongs to the 5'-nucleotidase family.</text>
</comment>
<feature type="domain" description="Calcineurin-like phosphoesterase" evidence="2">
    <location>
        <begin position="4"/>
        <end position="205"/>
    </location>
</feature>
<dbReference type="Gene3D" id="3.60.21.10">
    <property type="match status" value="1"/>
</dbReference>
<reference evidence="3 4" key="1">
    <citation type="journal article" date="2014" name="Int. J. Syst. Evol. Microbiol.">
        <title>Listeria floridensis sp. nov., Listeria aquatica sp. nov., Listeria cornellensis sp. nov., Listeria riparia sp. nov. and Listeria grandensis sp. nov., from agricultural and natural environments.</title>
        <authorList>
            <person name="den Bakker H.C."/>
            <person name="Warchocki S."/>
            <person name="Wright E.M."/>
            <person name="Allred A.F."/>
            <person name="Ahlstrom C."/>
            <person name="Manuel C.S."/>
            <person name="Stasiewicz M.J."/>
            <person name="Burrell A."/>
            <person name="Roof S."/>
            <person name="Strawn L."/>
            <person name="Fortes E.D."/>
            <person name="Nightingale K.K."/>
            <person name="Kephart D."/>
            <person name="Wiedmann M."/>
        </authorList>
    </citation>
    <scope>NUCLEOTIDE SEQUENCE [LARGE SCALE GENOMIC DNA]</scope>
    <source>
        <strain evidence="3 4">FSL S10-1187</strain>
    </source>
</reference>
<evidence type="ECO:0000259" key="2">
    <source>
        <dbReference type="Pfam" id="PF00149"/>
    </source>
</evidence>
<dbReference type="SUPFAM" id="SSF56300">
    <property type="entry name" value="Metallo-dependent phosphatases"/>
    <property type="match status" value="1"/>
</dbReference>
<keyword evidence="4" id="KW-1185">Reference proteome</keyword>
<keyword evidence="1" id="KW-0547">Nucleotide-binding</keyword>
<dbReference type="EMBL" id="AODF01000011">
    <property type="protein sequence ID" value="EUJ32432.1"/>
    <property type="molecule type" value="Genomic_DNA"/>
</dbReference>